<dbReference type="SUPFAM" id="SSF46785">
    <property type="entry name" value="Winged helix' DNA-binding domain"/>
    <property type="match status" value="1"/>
</dbReference>
<dbReference type="EMBL" id="CP129675">
    <property type="protein sequence ID" value="XDS47651.1"/>
    <property type="molecule type" value="Genomic_DNA"/>
</dbReference>
<dbReference type="InterPro" id="IPR014036">
    <property type="entry name" value="DeoR-like_C"/>
</dbReference>
<dbReference type="GO" id="GO:0003677">
    <property type="term" value="F:DNA binding"/>
    <property type="evidence" value="ECO:0007669"/>
    <property type="project" value="UniProtKB-KW"/>
</dbReference>
<evidence type="ECO:0000256" key="3">
    <source>
        <dbReference type="ARBA" id="ARBA00023163"/>
    </source>
</evidence>
<dbReference type="Gene3D" id="1.10.10.10">
    <property type="entry name" value="Winged helix-like DNA-binding domain superfamily/Winged helix DNA-binding domain"/>
    <property type="match status" value="1"/>
</dbReference>
<reference evidence="7" key="1">
    <citation type="submission" date="2023-07" db="EMBL/GenBank/DDBJ databases">
        <title>Bifidobacterium aquikefiriaerophilum sp. nov. and Bifidobacterium eccum sp. nov., isolated from water kefir.</title>
        <authorList>
            <person name="Breselge S."/>
            <person name="Bellassi P."/>
            <person name="Barcenilla C."/>
            <person name="Alvarez-Ordonez A."/>
            <person name="Morelli L."/>
            <person name="Cotter P.D."/>
        </authorList>
    </citation>
    <scope>NUCLEOTIDE SEQUENCE</scope>
    <source>
        <strain evidence="7">WK013_4_14</strain>
        <strain evidence="6">WK048_4_13</strain>
    </source>
</reference>
<dbReference type="InterPro" id="IPR001034">
    <property type="entry name" value="DeoR_HTH"/>
</dbReference>
<keyword evidence="2 7" id="KW-0238">DNA-binding</keyword>
<dbReference type="PROSITE" id="PS00894">
    <property type="entry name" value="HTH_DEOR_1"/>
    <property type="match status" value="1"/>
</dbReference>
<sequence>MLLDQRRTEIMTALATHDQSVKELAESLHVSQSTIRRDLTRLEQQGLLERKYGGAVLARGSHANTTDTGEAEEPIDIDRAKDLELRRSMAKVAASLVRDNSTIILDIGSTTPLIALELRGRPITIITSSLAVLDQVRDDDAVDIILLGGVLRRNHQSLVGPLAEDAIHEMSADLMFLSCTGVKNNFVVDDMAVEAPIKRGLIRSADQTVLLAGENKFPGTGSLRLCDLDHIDTIITTSGTSESSLKNSRSGGRKVIVA</sequence>
<dbReference type="InterPro" id="IPR001845">
    <property type="entry name" value="HTH_ArsR_DNA-bd_dom"/>
</dbReference>
<dbReference type="SMART" id="SM00420">
    <property type="entry name" value="HTH_DEOR"/>
    <property type="match status" value="1"/>
</dbReference>
<name>A0AB39UKW6_9BIFI</name>
<dbReference type="RefSeq" id="WP_369343079.1">
    <property type="nucleotide sequence ID" value="NZ_CP129675.1"/>
</dbReference>
<dbReference type="Pfam" id="PF00455">
    <property type="entry name" value="DeoRC"/>
    <property type="match status" value="1"/>
</dbReference>
<gene>
    <name evidence="7" type="ORF">QN216_02080</name>
    <name evidence="6" type="ORF">QN217_08370</name>
</gene>
<keyword evidence="1" id="KW-0805">Transcription regulation</keyword>
<dbReference type="InterPro" id="IPR011991">
    <property type="entry name" value="ArsR-like_HTH"/>
</dbReference>
<feature type="domain" description="HTH arsR-type" evidence="4">
    <location>
        <begin position="1"/>
        <end position="81"/>
    </location>
</feature>
<dbReference type="CDD" id="cd00090">
    <property type="entry name" value="HTH_ARSR"/>
    <property type="match status" value="1"/>
</dbReference>
<protein>
    <submittedName>
        <fullName evidence="7">DeoR/GlpR family DNA-binding transcription regulator</fullName>
    </submittedName>
</protein>
<dbReference type="InterPro" id="IPR050313">
    <property type="entry name" value="Carb_Metab_HTH_regulators"/>
</dbReference>
<evidence type="ECO:0000313" key="7">
    <source>
        <dbReference type="EMBL" id="XDS49656.1"/>
    </source>
</evidence>
<proteinExistence type="predicted"/>
<dbReference type="InterPro" id="IPR036388">
    <property type="entry name" value="WH-like_DNA-bd_sf"/>
</dbReference>
<dbReference type="EMBL" id="CP129682">
    <property type="protein sequence ID" value="XDS49656.1"/>
    <property type="molecule type" value="Genomic_DNA"/>
</dbReference>
<dbReference type="PRINTS" id="PR00037">
    <property type="entry name" value="HTHLACR"/>
</dbReference>
<dbReference type="PANTHER" id="PTHR30363">
    <property type="entry name" value="HTH-TYPE TRANSCRIPTIONAL REGULATOR SRLR-RELATED"/>
    <property type="match status" value="1"/>
</dbReference>
<dbReference type="InterPro" id="IPR036390">
    <property type="entry name" value="WH_DNA-bd_sf"/>
</dbReference>
<dbReference type="InterPro" id="IPR018356">
    <property type="entry name" value="Tscrpt_reg_HTH_DeoR_CS"/>
</dbReference>
<dbReference type="PANTHER" id="PTHR30363:SF8">
    <property type="entry name" value="DEOXYRIBOSE OPERON REPRESSOR"/>
    <property type="match status" value="1"/>
</dbReference>
<feature type="domain" description="HTH deoR-type" evidence="5">
    <location>
        <begin position="3"/>
        <end position="57"/>
    </location>
</feature>
<accession>A0AB39UKW6</accession>
<organism evidence="7">
    <name type="scientific">Bifidobacterium fermentum</name>
    <dbReference type="NCBI Taxonomy" id="3059035"/>
    <lineage>
        <taxon>Bacteria</taxon>
        <taxon>Bacillati</taxon>
        <taxon>Actinomycetota</taxon>
        <taxon>Actinomycetes</taxon>
        <taxon>Bifidobacteriales</taxon>
        <taxon>Bifidobacteriaceae</taxon>
        <taxon>Bifidobacterium</taxon>
    </lineage>
</organism>
<evidence type="ECO:0000259" key="4">
    <source>
        <dbReference type="PROSITE" id="PS50987"/>
    </source>
</evidence>
<dbReference type="SMART" id="SM01134">
    <property type="entry name" value="DeoRC"/>
    <property type="match status" value="1"/>
</dbReference>
<dbReference type="PROSITE" id="PS50987">
    <property type="entry name" value="HTH_ARSR_2"/>
    <property type="match status" value="1"/>
</dbReference>
<dbReference type="SUPFAM" id="SSF100950">
    <property type="entry name" value="NagB/RpiA/CoA transferase-like"/>
    <property type="match status" value="1"/>
</dbReference>
<dbReference type="AlphaFoldDB" id="A0AB39UKW6"/>
<dbReference type="PROSITE" id="PS51000">
    <property type="entry name" value="HTH_DEOR_2"/>
    <property type="match status" value="1"/>
</dbReference>
<dbReference type="GO" id="GO:0003700">
    <property type="term" value="F:DNA-binding transcription factor activity"/>
    <property type="evidence" value="ECO:0007669"/>
    <property type="project" value="InterPro"/>
</dbReference>
<evidence type="ECO:0000256" key="1">
    <source>
        <dbReference type="ARBA" id="ARBA00023015"/>
    </source>
</evidence>
<dbReference type="InterPro" id="IPR037171">
    <property type="entry name" value="NagB/RpiA_transferase-like"/>
</dbReference>
<evidence type="ECO:0000259" key="5">
    <source>
        <dbReference type="PROSITE" id="PS51000"/>
    </source>
</evidence>
<evidence type="ECO:0000313" key="6">
    <source>
        <dbReference type="EMBL" id="XDS47651.1"/>
    </source>
</evidence>
<evidence type="ECO:0000256" key="2">
    <source>
        <dbReference type="ARBA" id="ARBA00023125"/>
    </source>
</evidence>
<keyword evidence="3" id="KW-0804">Transcription</keyword>
<dbReference type="Pfam" id="PF08220">
    <property type="entry name" value="HTH_DeoR"/>
    <property type="match status" value="1"/>
</dbReference>